<dbReference type="Proteomes" id="UP000029120">
    <property type="component" value="Chromosome 8"/>
</dbReference>
<dbReference type="InterPro" id="IPR011009">
    <property type="entry name" value="Kinase-like_dom_sf"/>
</dbReference>
<dbReference type="OrthoDB" id="427480at2759"/>
<dbReference type="GO" id="GO:0010287">
    <property type="term" value="C:plastoglobule"/>
    <property type="evidence" value="ECO:0007669"/>
    <property type="project" value="TreeGrafter"/>
</dbReference>
<dbReference type="eggNOG" id="KOG1235">
    <property type="taxonomic scope" value="Eukaryota"/>
</dbReference>
<dbReference type="PANTHER" id="PTHR43173">
    <property type="entry name" value="ABC1 FAMILY PROTEIN"/>
    <property type="match status" value="1"/>
</dbReference>
<dbReference type="GO" id="GO:0005886">
    <property type="term" value="C:plasma membrane"/>
    <property type="evidence" value="ECO:0007669"/>
    <property type="project" value="TreeGrafter"/>
</dbReference>
<dbReference type="CDD" id="cd05121">
    <property type="entry name" value="ABC1_ADCK3-like"/>
    <property type="match status" value="1"/>
</dbReference>
<proteinExistence type="predicted"/>
<organism evidence="2 3">
    <name type="scientific">Arabis alpina</name>
    <name type="common">Alpine rock-cress</name>
    <dbReference type="NCBI Taxonomy" id="50452"/>
    <lineage>
        <taxon>Eukaryota</taxon>
        <taxon>Viridiplantae</taxon>
        <taxon>Streptophyta</taxon>
        <taxon>Embryophyta</taxon>
        <taxon>Tracheophyta</taxon>
        <taxon>Spermatophyta</taxon>
        <taxon>Magnoliopsida</taxon>
        <taxon>eudicotyledons</taxon>
        <taxon>Gunneridae</taxon>
        <taxon>Pentapetalae</taxon>
        <taxon>rosids</taxon>
        <taxon>malvids</taxon>
        <taxon>Brassicales</taxon>
        <taxon>Brassicaceae</taxon>
        <taxon>Arabideae</taxon>
        <taxon>Arabis</taxon>
    </lineage>
</organism>
<dbReference type="OMA" id="GCESFHA"/>
<dbReference type="InterPro" id="IPR051130">
    <property type="entry name" value="Mito_struct-func_regulator"/>
</dbReference>
<sequence>MAVSAFRGTRLPLFHHSQFPVVRTVSGRSKKMIGGGNLKGFVTSAQYSQTQDLFTSRLQSRIENLPKLVEDIVQTSINTGPRGALRLVQGVQAFVGVGGEWLTDLSKSMQSTSSVSGGLPTEMQLGLLSPLYLRKLFERMGATYIKLGQFIASAPTLFPPEYVKEFQNCFDKAPPVPFEEIRKTLQEELGRPIDSVYEYVDPTPIASASIAQVHGARLRGSQEEVVIKVLKPGIEDFLVADLNFIYVVARIFEFLSPEFSRTSLVGIIKDIRESMLEEVDFNKEAQNIESFKRYLDTMGLSGQATAPRVYKHCSSRRVLTMERLYGVPLTDLDSIRSLVSSPENSLITALNVWFGSLLACENFHADVHAGNLWLLRDGRIGFLDFGIVGRISPTTWAAMEVFLASIATEEYESMASALIQMGATNTDVDAKAFARDLEKMFSSIQEIDTEIVVATARGPNSERTAVAANVVMDERQMNALFLDLVRVSESYGLKFPREFALLLKQLLYFDRYTRLLAPNLNMLQDQRISIASNRRTNRYKDSFN</sequence>
<dbReference type="AlphaFoldDB" id="A0A087G4Y9"/>
<keyword evidence="3" id="KW-1185">Reference proteome</keyword>
<dbReference type="SUPFAM" id="SSF56112">
    <property type="entry name" value="Protein kinase-like (PK-like)"/>
    <property type="match status" value="1"/>
</dbReference>
<name>A0A087G4Y9_ARAAL</name>
<evidence type="ECO:0000313" key="3">
    <source>
        <dbReference type="Proteomes" id="UP000029120"/>
    </source>
</evidence>
<reference evidence="3" key="1">
    <citation type="journal article" date="2015" name="Nat. Plants">
        <title>Genome expansion of Arabis alpina linked with retrotransposition and reduced symmetric DNA methylation.</title>
        <authorList>
            <person name="Willing E.M."/>
            <person name="Rawat V."/>
            <person name="Mandakova T."/>
            <person name="Maumus F."/>
            <person name="James G.V."/>
            <person name="Nordstroem K.J."/>
            <person name="Becker C."/>
            <person name="Warthmann N."/>
            <person name="Chica C."/>
            <person name="Szarzynska B."/>
            <person name="Zytnicki M."/>
            <person name="Albani M.C."/>
            <person name="Kiefer C."/>
            <person name="Bergonzi S."/>
            <person name="Castaings L."/>
            <person name="Mateos J.L."/>
            <person name="Berns M.C."/>
            <person name="Bujdoso N."/>
            <person name="Piofczyk T."/>
            <person name="de Lorenzo L."/>
            <person name="Barrero-Sicilia C."/>
            <person name="Mateos I."/>
            <person name="Piednoel M."/>
            <person name="Hagmann J."/>
            <person name="Chen-Min-Tao R."/>
            <person name="Iglesias-Fernandez R."/>
            <person name="Schuster S.C."/>
            <person name="Alonso-Blanco C."/>
            <person name="Roudier F."/>
            <person name="Carbonero P."/>
            <person name="Paz-Ares J."/>
            <person name="Davis S.J."/>
            <person name="Pecinka A."/>
            <person name="Quesneville H."/>
            <person name="Colot V."/>
            <person name="Lysak M.A."/>
            <person name="Weigel D."/>
            <person name="Coupland G."/>
            <person name="Schneeberger K."/>
        </authorList>
    </citation>
    <scope>NUCLEOTIDE SEQUENCE [LARGE SCALE GENOMIC DNA]</scope>
    <source>
        <strain evidence="3">cv. Pajares</strain>
    </source>
</reference>
<dbReference type="EMBL" id="CM002876">
    <property type="protein sequence ID" value="KFK24941.1"/>
    <property type="molecule type" value="Genomic_DNA"/>
</dbReference>
<feature type="domain" description="ABC1 atypical kinase-like" evidence="1">
    <location>
        <begin position="170"/>
        <end position="416"/>
    </location>
</feature>
<dbReference type="Pfam" id="PF03109">
    <property type="entry name" value="ABC1"/>
    <property type="match status" value="1"/>
</dbReference>
<evidence type="ECO:0000313" key="2">
    <source>
        <dbReference type="EMBL" id="KFK24941.1"/>
    </source>
</evidence>
<protein>
    <recommendedName>
        <fullName evidence="1">ABC1 atypical kinase-like domain-containing protein</fullName>
    </recommendedName>
</protein>
<evidence type="ECO:0000259" key="1">
    <source>
        <dbReference type="Pfam" id="PF03109"/>
    </source>
</evidence>
<gene>
    <name evidence="2" type="ordered locus">AALP_Aa8g045800</name>
</gene>
<dbReference type="PANTHER" id="PTHR43173:SF22">
    <property type="entry name" value="OS07G0227800 PROTEIN"/>
    <property type="match status" value="1"/>
</dbReference>
<dbReference type="InterPro" id="IPR004147">
    <property type="entry name" value="ABC1_dom"/>
</dbReference>
<dbReference type="Gramene" id="KFK24941">
    <property type="protein sequence ID" value="KFK24941"/>
    <property type="gene ID" value="AALP_AA8G045800"/>
</dbReference>
<accession>A0A087G4Y9</accession>